<protein>
    <submittedName>
        <fullName evidence="3">CBS domain-containing protein</fullName>
    </submittedName>
</protein>
<dbReference type="AlphaFoldDB" id="A0A662Z4Q6"/>
<reference evidence="3 4" key="1">
    <citation type="submission" date="2016-10" db="EMBL/GenBank/DDBJ databases">
        <authorList>
            <person name="Varghese N."/>
            <person name="Submissions S."/>
        </authorList>
    </citation>
    <scope>NUCLEOTIDE SEQUENCE [LARGE SCALE GENOMIC DNA]</scope>
    <source>
        <strain evidence="3 4">IBRC-M10081</strain>
    </source>
</reference>
<dbReference type="SUPFAM" id="SSF54631">
    <property type="entry name" value="CBS-domain pair"/>
    <property type="match status" value="1"/>
</dbReference>
<proteinExistence type="predicted"/>
<dbReference type="SMART" id="SM00116">
    <property type="entry name" value="CBS"/>
    <property type="match status" value="2"/>
</dbReference>
<dbReference type="Gene3D" id="3.10.580.10">
    <property type="entry name" value="CBS-domain"/>
    <property type="match status" value="1"/>
</dbReference>
<dbReference type="RefSeq" id="WP_091475592.1">
    <property type="nucleotide sequence ID" value="NZ_FOIT01000005.1"/>
</dbReference>
<dbReference type="EMBL" id="FOIT01000005">
    <property type="protein sequence ID" value="SEW10697.1"/>
    <property type="molecule type" value="Genomic_DNA"/>
</dbReference>
<organism evidence="3 4">
    <name type="scientific">Aliicoccus persicus</name>
    <dbReference type="NCBI Taxonomy" id="930138"/>
    <lineage>
        <taxon>Bacteria</taxon>
        <taxon>Bacillati</taxon>
        <taxon>Bacillota</taxon>
        <taxon>Bacilli</taxon>
        <taxon>Bacillales</taxon>
        <taxon>Staphylococcaceae</taxon>
        <taxon>Aliicoccus</taxon>
    </lineage>
</organism>
<evidence type="ECO:0000313" key="4">
    <source>
        <dbReference type="Proteomes" id="UP000243605"/>
    </source>
</evidence>
<keyword evidence="4" id="KW-1185">Reference proteome</keyword>
<dbReference type="InterPro" id="IPR000644">
    <property type="entry name" value="CBS_dom"/>
</dbReference>
<dbReference type="CDD" id="cd02205">
    <property type="entry name" value="CBS_pair_SF"/>
    <property type="match status" value="1"/>
</dbReference>
<keyword evidence="1" id="KW-0129">CBS domain</keyword>
<dbReference type="Proteomes" id="UP000243605">
    <property type="component" value="Unassembled WGS sequence"/>
</dbReference>
<dbReference type="OrthoDB" id="49104at2"/>
<dbReference type="Pfam" id="PF00571">
    <property type="entry name" value="CBS"/>
    <property type="match status" value="1"/>
</dbReference>
<evidence type="ECO:0000259" key="2">
    <source>
        <dbReference type="PROSITE" id="PS51371"/>
    </source>
</evidence>
<sequence length="273" mass="31503">MSSRQYEFIRQYNEVHEILKDKLDKYIEGSGKNHVSFHDLISILGQSKPKRELPFLSSFRTKLDLINNFRNTIIHRQTEEFYNIAEPSDLTMDILGEIIDSIVKPISVSQYFKENKRPKIVSVKPTDTLTDVMNKINSTGFSQFPVFDGQQLVGIVTENGLTHFIASQVGAGKIDLETHDVAEVLEEFDANAQAFIILNENVPLYEVLNKMYYNIDKKESRYVLISKSKNEQHIKRDEMRGLFTNYDIPKLVQTLDSYNGAEKQSIEEGREQK</sequence>
<gene>
    <name evidence="3" type="ORF">SAMN05192557_1622</name>
</gene>
<feature type="domain" description="CBS" evidence="2">
    <location>
        <begin position="116"/>
        <end position="176"/>
    </location>
</feature>
<evidence type="ECO:0000256" key="1">
    <source>
        <dbReference type="PROSITE-ProRule" id="PRU00703"/>
    </source>
</evidence>
<accession>A0A662Z4Q6</accession>
<dbReference type="PROSITE" id="PS51371">
    <property type="entry name" value="CBS"/>
    <property type="match status" value="1"/>
</dbReference>
<evidence type="ECO:0000313" key="3">
    <source>
        <dbReference type="EMBL" id="SEW10697.1"/>
    </source>
</evidence>
<dbReference type="InterPro" id="IPR046342">
    <property type="entry name" value="CBS_dom_sf"/>
</dbReference>
<name>A0A662Z4Q6_9STAP</name>